<dbReference type="PIRSF" id="PIRSF006380">
    <property type="entry name" value="UCP006380"/>
    <property type="match status" value="1"/>
</dbReference>
<gene>
    <name evidence="2" type="ORF">H1016_00385</name>
</gene>
<dbReference type="PANTHER" id="PTHR39518:SF2">
    <property type="entry name" value="UPF0215 PROTEIN MJ1150"/>
    <property type="match status" value="1"/>
</dbReference>
<accession>A0A832UUL3</accession>
<dbReference type="Pfam" id="PF01949">
    <property type="entry name" value="Endo_dU"/>
    <property type="match status" value="1"/>
</dbReference>
<evidence type="ECO:0000313" key="2">
    <source>
        <dbReference type="EMBL" id="HIJ99979.1"/>
    </source>
</evidence>
<dbReference type="NCBIfam" id="NF001977">
    <property type="entry name" value="PRK00766.1"/>
    <property type="match status" value="1"/>
</dbReference>
<name>A0A832UUL3_9ARCH</name>
<keyword evidence="3" id="KW-1185">Reference proteome</keyword>
<dbReference type="EMBL" id="DVAB01000004">
    <property type="protein sequence ID" value="HIJ99979.1"/>
    <property type="molecule type" value="Genomic_DNA"/>
</dbReference>
<comment type="caution">
    <text evidence="2">The sequence shown here is derived from an EMBL/GenBank/DDBJ whole genome shotgun (WGS) entry which is preliminary data.</text>
</comment>
<dbReference type="Proteomes" id="UP000646946">
    <property type="component" value="Unassembled WGS sequence"/>
</dbReference>
<reference evidence="2 3" key="1">
    <citation type="journal article" name="Nat. Commun.">
        <title>Undinarchaeota illuminate DPANN phylogeny and the impact of gene transfer on archaeal evolution.</title>
        <authorList>
            <person name="Dombrowski N."/>
            <person name="Williams T.A."/>
            <person name="Sun J."/>
            <person name="Woodcroft B.J."/>
            <person name="Lee J.H."/>
            <person name="Minh B.Q."/>
            <person name="Rinke C."/>
            <person name="Spang A."/>
        </authorList>
    </citation>
    <scope>NUCLEOTIDE SEQUENCE [LARGE SCALE GENOMIC DNA]</scope>
    <source>
        <strain evidence="2">MAG_bin1129</strain>
    </source>
</reference>
<dbReference type="AlphaFoldDB" id="A0A832UUL3"/>
<evidence type="ECO:0000313" key="3">
    <source>
        <dbReference type="Proteomes" id="UP000646946"/>
    </source>
</evidence>
<sequence length="199" mass="22504">MKTTRFRAIKRELRILGIDDGPFKFKGKGNAILVGTVFRSGFWLDGLLTTKIKIDGFDATKKIIEMVNKSRHKDQLRVIMLDGLTFGGMNFVDIHKLNDKTGLPVIVVNRRRPRFEKIKNALKHFKDSAQRWKFIEKAGEIQQVNIGNHNLYIQTAGIMVEDAQKILKLSCTRAKIPEPLRVAHLIAAGIVKGESKGRA</sequence>
<protein>
    <recommendedName>
        <fullName evidence="1">UPF0215 protein H1016_00385</fullName>
    </recommendedName>
</protein>
<comment type="similarity">
    <text evidence="1">Belongs to the UPF0215 family.</text>
</comment>
<evidence type="ECO:0000256" key="1">
    <source>
        <dbReference type="HAMAP-Rule" id="MF_00582"/>
    </source>
</evidence>
<proteinExistence type="inferred from homology"/>
<dbReference type="InterPro" id="IPR002802">
    <property type="entry name" value="Endo_dU"/>
</dbReference>
<dbReference type="Gene3D" id="3.30.2170.10">
    <property type="entry name" value="archaeoglobus fulgidus dsm 4304 superfamily"/>
    <property type="match status" value="1"/>
</dbReference>
<dbReference type="HAMAP" id="MF_00582">
    <property type="entry name" value="UPF0215"/>
    <property type="match status" value="1"/>
</dbReference>
<dbReference type="PANTHER" id="PTHR39518">
    <property type="entry name" value="UPF0215 PROTEIN MJ1150"/>
    <property type="match status" value="1"/>
</dbReference>
<organism evidence="2 3">
    <name type="scientific">Candidatus Naiadarchaeum limnaeum</name>
    <dbReference type="NCBI Taxonomy" id="2756139"/>
    <lineage>
        <taxon>Archaea</taxon>
        <taxon>Candidatus Undinarchaeota</taxon>
        <taxon>Candidatus Undinarchaeia</taxon>
        <taxon>Candidatus Naiadarchaeales</taxon>
        <taxon>Candidatus Naiadarchaeaceae</taxon>
        <taxon>Candidatus Naiadarchaeum</taxon>
    </lineage>
</organism>